<keyword evidence="3 10" id="KW-0716">Sensory transduction</keyword>
<comment type="subcellular location">
    <subcellularLocation>
        <location evidence="1 10">Cell membrane</location>
        <topology evidence="1 10">Multi-pass membrane protein</topology>
    </subcellularLocation>
</comment>
<comment type="similarity">
    <text evidence="10">Belongs to the insect chemoreceptor superfamily. Heteromeric odorant receptor channel (TC 1.A.69) family.</text>
</comment>
<feature type="transmembrane region" description="Helical" evidence="10">
    <location>
        <begin position="392"/>
        <end position="411"/>
    </location>
</feature>
<dbReference type="EMBL" id="MG859317">
    <property type="protein sequence ID" value="AXM05145.1"/>
    <property type="molecule type" value="mRNA"/>
</dbReference>
<dbReference type="GO" id="GO:0007165">
    <property type="term" value="P:signal transduction"/>
    <property type="evidence" value="ECO:0007669"/>
    <property type="project" value="UniProtKB-KW"/>
</dbReference>
<dbReference type="AlphaFoldDB" id="A0A346D3X5"/>
<evidence type="ECO:0000256" key="8">
    <source>
        <dbReference type="ARBA" id="ARBA00023170"/>
    </source>
</evidence>
<dbReference type="PANTHER" id="PTHR21137">
    <property type="entry name" value="ODORANT RECEPTOR"/>
    <property type="match status" value="1"/>
</dbReference>
<dbReference type="Pfam" id="PF02949">
    <property type="entry name" value="7tm_6"/>
    <property type="match status" value="1"/>
</dbReference>
<feature type="transmembrane region" description="Helical" evidence="10">
    <location>
        <begin position="360"/>
        <end position="380"/>
    </location>
</feature>
<feature type="transmembrane region" description="Helical" evidence="10">
    <location>
        <begin position="289"/>
        <end position="309"/>
    </location>
</feature>
<feature type="transmembrane region" description="Helical" evidence="10">
    <location>
        <begin position="55"/>
        <end position="82"/>
    </location>
</feature>
<dbReference type="InterPro" id="IPR004117">
    <property type="entry name" value="7tm6_olfct_rcpt"/>
</dbReference>
<keyword evidence="4 10" id="KW-0812">Transmembrane</keyword>
<comment type="caution">
    <text evidence="10">Lacks conserved residue(s) required for the propagation of feature annotation.</text>
</comment>
<keyword evidence="8 10" id="KW-0675">Receptor</keyword>
<evidence type="ECO:0000256" key="3">
    <source>
        <dbReference type="ARBA" id="ARBA00022606"/>
    </source>
</evidence>
<reference evidence="11" key="1">
    <citation type="journal article" date="2018" name="Insect Mol. Biol.">
        <title>An odorant receptor mediates the attractiveness of cis-jasmone to Campoletis chlorideae, the endoparasitoid of Helicoverpa armigera.</title>
        <authorList>
            <person name="Sun Y.L."/>
            <person name="Dong J.F."/>
            <person name="Ning C."/>
            <person name="Ding P.P."/>
            <person name="Huang L.Q."/>
            <person name="Sun J.G."/>
            <person name="Wang C.Z."/>
        </authorList>
    </citation>
    <scope>NUCLEOTIDE SEQUENCE</scope>
    <source>
        <strain evidence="11">CchlOR23</strain>
    </source>
</reference>
<evidence type="ECO:0000256" key="10">
    <source>
        <dbReference type="RuleBase" id="RU351113"/>
    </source>
</evidence>
<keyword evidence="7 10" id="KW-0472">Membrane</keyword>
<feature type="transmembrane region" description="Helical" evidence="10">
    <location>
        <begin position="150"/>
        <end position="172"/>
    </location>
</feature>
<dbReference type="GO" id="GO:0004984">
    <property type="term" value="F:olfactory receptor activity"/>
    <property type="evidence" value="ECO:0007669"/>
    <property type="project" value="InterPro"/>
</dbReference>
<evidence type="ECO:0000256" key="2">
    <source>
        <dbReference type="ARBA" id="ARBA00022475"/>
    </source>
</evidence>
<dbReference type="PANTHER" id="PTHR21137:SF35">
    <property type="entry name" value="ODORANT RECEPTOR 19A-RELATED"/>
    <property type="match status" value="1"/>
</dbReference>
<keyword evidence="9 10" id="KW-0807">Transducer</keyword>
<evidence type="ECO:0000256" key="6">
    <source>
        <dbReference type="ARBA" id="ARBA00022989"/>
    </source>
</evidence>
<accession>A0A346D3X5</accession>
<dbReference type="GO" id="GO:0005549">
    <property type="term" value="F:odorant binding"/>
    <property type="evidence" value="ECO:0007669"/>
    <property type="project" value="InterPro"/>
</dbReference>
<dbReference type="GO" id="GO:0005886">
    <property type="term" value="C:plasma membrane"/>
    <property type="evidence" value="ECO:0007669"/>
    <property type="project" value="UniProtKB-SubCell"/>
</dbReference>
<evidence type="ECO:0000256" key="4">
    <source>
        <dbReference type="ARBA" id="ARBA00022692"/>
    </source>
</evidence>
<keyword evidence="6 10" id="KW-1133">Transmembrane helix</keyword>
<keyword evidence="2" id="KW-1003">Cell membrane</keyword>
<protein>
    <recommendedName>
        <fullName evidence="10">Odorant receptor</fullName>
    </recommendedName>
</protein>
<name>A0A346D3X5_9HYME</name>
<evidence type="ECO:0000256" key="5">
    <source>
        <dbReference type="ARBA" id="ARBA00022725"/>
    </source>
</evidence>
<sequence length="416" mass="47081">MSRKGDDGQKLSAIVVVENKDHKEDMNYAICYLRRLLKFIGVWFLAKRNRQKRDVLIAVPLLIIATLLPAFVMVPCILHALLREKNGTVKMKLLAPIGLRMANYVKYVAMINRVDALKYCFHHVETDWIMASSLSDRRIMKEKAALGRRITLLCIGVFYTSTLSYNCLLPLWRGSKINEFNQTIRPVVYPGYDILVDPQKSPTYEIIFCTTILAACSTYTVISSSCSLAATFVTHACGQIEIIISRLNTLFDNAEDNAEILNDRVSFVIQRHVRVLRMTEKIEELLKEICLLEVVSSTLIMCLLGYYFMMEWENADIAAMFPYFLVLTSLALNVFIFCQIGENLTEQCADVGKAIYDVDWYNLPGRTGLALILVIAMANIPRKLTAGGMIDLSLASFGAIIKTSAVYFNMLRERDA</sequence>
<reference evidence="11" key="2">
    <citation type="submission" date="2018-01" db="EMBL/GenBank/DDBJ databases">
        <authorList>
            <person name="Gaut B.S."/>
            <person name="Morton B.R."/>
            <person name="Clegg M.T."/>
            <person name="Duvall M.R."/>
        </authorList>
    </citation>
    <scope>NUCLEOTIDE SEQUENCE</scope>
    <source>
        <strain evidence="11">CchlOR23</strain>
    </source>
</reference>
<proteinExistence type="evidence at transcript level"/>
<evidence type="ECO:0000256" key="7">
    <source>
        <dbReference type="ARBA" id="ARBA00023136"/>
    </source>
</evidence>
<keyword evidence="5 10" id="KW-0552">Olfaction</keyword>
<evidence type="ECO:0000256" key="1">
    <source>
        <dbReference type="ARBA" id="ARBA00004651"/>
    </source>
</evidence>
<evidence type="ECO:0000256" key="9">
    <source>
        <dbReference type="ARBA" id="ARBA00023224"/>
    </source>
</evidence>
<organism evidence="11">
    <name type="scientific">Campoletis chlorideae</name>
    <dbReference type="NCBI Taxonomy" id="219166"/>
    <lineage>
        <taxon>Eukaryota</taxon>
        <taxon>Metazoa</taxon>
        <taxon>Ecdysozoa</taxon>
        <taxon>Arthropoda</taxon>
        <taxon>Hexapoda</taxon>
        <taxon>Insecta</taxon>
        <taxon>Pterygota</taxon>
        <taxon>Neoptera</taxon>
        <taxon>Endopterygota</taxon>
        <taxon>Hymenoptera</taxon>
        <taxon>Apocrita</taxon>
        <taxon>Ichneumonoidea</taxon>
        <taxon>Ichneumonidae</taxon>
        <taxon>Campopleginae</taxon>
        <taxon>Dusona group</taxon>
        <taxon>Campoletis</taxon>
    </lineage>
</organism>
<feature type="transmembrane region" description="Helical" evidence="10">
    <location>
        <begin position="321"/>
        <end position="340"/>
    </location>
</feature>
<evidence type="ECO:0000313" key="11">
    <source>
        <dbReference type="EMBL" id="AXM05145.1"/>
    </source>
</evidence>